<dbReference type="PANTHER" id="PTHR11364">
    <property type="entry name" value="THIOSULFATE SULFERTANSFERASE"/>
    <property type="match status" value="1"/>
</dbReference>
<dbReference type="SUPFAM" id="SSF52821">
    <property type="entry name" value="Rhodanese/Cell cycle control phosphatase"/>
    <property type="match status" value="2"/>
</dbReference>
<keyword evidence="5" id="KW-1185">Reference proteome</keyword>
<dbReference type="Pfam" id="PF00581">
    <property type="entry name" value="Rhodanese"/>
    <property type="match status" value="1"/>
</dbReference>
<feature type="domain" description="Rhodanese" evidence="3">
    <location>
        <begin position="183"/>
        <end position="303"/>
    </location>
</feature>
<keyword evidence="2" id="KW-0677">Repeat</keyword>
<dbReference type="InterPro" id="IPR001763">
    <property type="entry name" value="Rhodanese-like_dom"/>
</dbReference>
<dbReference type="Gene3D" id="3.40.250.10">
    <property type="entry name" value="Rhodanese-like domain"/>
    <property type="match status" value="2"/>
</dbReference>
<name>A0A8G1RC22_9EURO</name>
<dbReference type="InterPro" id="IPR036873">
    <property type="entry name" value="Rhodanese-like_dom_sf"/>
</dbReference>
<evidence type="ECO:0000256" key="2">
    <source>
        <dbReference type="ARBA" id="ARBA00022737"/>
    </source>
</evidence>
<dbReference type="AlphaFoldDB" id="A0A8G1RC22"/>
<evidence type="ECO:0000259" key="3">
    <source>
        <dbReference type="PROSITE" id="PS50206"/>
    </source>
</evidence>
<evidence type="ECO:0000313" key="5">
    <source>
        <dbReference type="Proteomes" id="UP000249526"/>
    </source>
</evidence>
<organism evidence="4 5">
    <name type="scientific">Aspergillus piperis CBS 112811</name>
    <dbReference type="NCBI Taxonomy" id="1448313"/>
    <lineage>
        <taxon>Eukaryota</taxon>
        <taxon>Fungi</taxon>
        <taxon>Dikarya</taxon>
        <taxon>Ascomycota</taxon>
        <taxon>Pezizomycotina</taxon>
        <taxon>Eurotiomycetes</taxon>
        <taxon>Eurotiomycetidae</taxon>
        <taxon>Eurotiales</taxon>
        <taxon>Aspergillaceae</taxon>
        <taxon>Aspergillus</taxon>
        <taxon>Aspergillus subgen. Circumdati</taxon>
    </lineage>
</organism>
<dbReference type="PANTHER" id="PTHR11364:SF27">
    <property type="entry name" value="SULFURTRANSFERASE"/>
    <property type="match status" value="1"/>
</dbReference>
<sequence length="307" mass="33833">MNPFQSPLITPVEYHHNAAVCNATKRRRIVPLAAYRPTLHSSFESFHLPGSKFFDLDQIRDTASPYPSMLPLPSLFAAAMTALGIRNDDILVIYDADEIGTYHAPRLAFMCELFGHKDVHVLNNFRQYVRMRLPVDSGSEGIEVPVVGKRGEQGDEYVVEGRDFDTGRVIAFEEVKDVVVGRDQEKVRIVDARIPGRFQGVQPEMTPSLRSGHIPGAVNVPLASLLEAETGMILAPEKLRGVLTDAGALAEEDEGVPYILTCNSGVTAASLDLALRLVGAKGSRRVYDGSWMEWTRRVGDELIEVSS</sequence>
<protein>
    <submittedName>
        <fullName evidence="4">Thiosulfate sulfurtransferase</fullName>
    </submittedName>
</protein>
<reference evidence="4 5" key="1">
    <citation type="submission" date="2018-02" db="EMBL/GenBank/DDBJ databases">
        <title>The genomes of Aspergillus section Nigri reveals drivers in fungal speciation.</title>
        <authorList>
            <consortium name="DOE Joint Genome Institute"/>
            <person name="Vesth T.C."/>
            <person name="Nybo J."/>
            <person name="Theobald S."/>
            <person name="Brandl J."/>
            <person name="Frisvad J.C."/>
            <person name="Nielsen K.F."/>
            <person name="Lyhne E.K."/>
            <person name="Kogle M.E."/>
            <person name="Kuo A."/>
            <person name="Riley R."/>
            <person name="Clum A."/>
            <person name="Nolan M."/>
            <person name="Lipzen A."/>
            <person name="Salamov A."/>
            <person name="Henrissat B."/>
            <person name="Wiebenga A."/>
            <person name="De vries R.P."/>
            <person name="Grigoriev I.V."/>
            <person name="Mortensen U.H."/>
            <person name="Andersen M.R."/>
            <person name="Baker S.E."/>
        </authorList>
    </citation>
    <scope>NUCLEOTIDE SEQUENCE [LARGE SCALE GENOMIC DNA]</scope>
    <source>
        <strain evidence="4 5">CBS 112811</strain>
    </source>
</reference>
<dbReference type="Proteomes" id="UP000249526">
    <property type="component" value="Unassembled WGS sequence"/>
</dbReference>
<gene>
    <name evidence="4" type="ORF">BO85DRAFT_445109</name>
</gene>
<dbReference type="EMBL" id="KZ825055">
    <property type="protein sequence ID" value="RAH61680.1"/>
    <property type="molecule type" value="Genomic_DNA"/>
</dbReference>
<evidence type="ECO:0000256" key="1">
    <source>
        <dbReference type="ARBA" id="ARBA00022679"/>
    </source>
</evidence>
<proteinExistence type="predicted"/>
<dbReference type="InterPro" id="IPR045078">
    <property type="entry name" value="TST/MPST-like"/>
</dbReference>
<dbReference type="SMART" id="SM00450">
    <property type="entry name" value="RHOD"/>
    <property type="match status" value="2"/>
</dbReference>
<feature type="domain" description="Rhodanese" evidence="3">
    <location>
        <begin position="43"/>
        <end position="137"/>
    </location>
</feature>
<accession>A0A8G1RC22</accession>
<keyword evidence="1 4" id="KW-0808">Transferase</keyword>
<dbReference type="GO" id="GO:0004792">
    <property type="term" value="F:thiosulfate-cyanide sulfurtransferase activity"/>
    <property type="evidence" value="ECO:0007669"/>
    <property type="project" value="TreeGrafter"/>
</dbReference>
<evidence type="ECO:0000313" key="4">
    <source>
        <dbReference type="EMBL" id="RAH61680.1"/>
    </source>
</evidence>
<dbReference type="PROSITE" id="PS50206">
    <property type="entry name" value="RHODANESE_3"/>
    <property type="match status" value="2"/>
</dbReference>
<dbReference type="GO" id="GO:0005739">
    <property type="term" value="C:mitochondrion"/>
    <property type="evidence" value="ECO:0007669"/>
    <property type="project" value="TreeGrafter"/>
</dbReference>
<dbReference type="GeneID" id="37162581"/>
<dbReference type="RefSeq" id="XP_025519602.1">
    <property type="nucleotide sequence ID" value="XM_025659179.1"/>
</dbReference>
<dbReference type="CDD" id="cd01449">
    <property type="entry name" value="TST_Repeat_2"/>
    <property type="match status" value="1"/>
</dbReference>
<dbReference type="CDD" id="cd01448">
    <property type="entry name" value="TST_Repeat_1"/>
    <property type="match status" value="1"/>
</dbReference>